<keyword evidence="2" id="KW-1133">Transmembrane helix</keyword>
<dbReference type="Gene3D" id="2.160.20.80">
    <property type="entry name" value="E3 ubiquitin-protein ligase SopA"/>
    <property type="match status" value="11"/>
</dbReference>
<feature type="transmembrane region" description="Helical" evidence="2">
    <location>
        <begin position="177"/>
        <end position="198"/>
    </location>
</feature>
<accession>A0A552G350</accession>
<feature type="transmembrane region" description="Helical" evidence="2">
    <location>
        <begin position="513"/>
        <end position="546"/>
    </location>
</feature>
<evidence type="ECO:0000313" key="3">
    <source>
        <dbReference type="EMBL" id="TRU53418.1"/>
    </source>
</evidence>
<proteinExistence type="predicted"/>
<protein>
    <recommendedName>
        <fullName evidence="5">Pentapeptide repeat-containing protein</fullName>
    </recommendedName>
</protein>
<feature type="transmembrane region" description="Helical" evidence="2">
    <location>
        <begin position="79"/>
        <end position="103"/>
    </location>
</feature>
<dbReference type="EMBL" id="SFBF01000035">
    <property type="protein sequence ID" value="TRU53418.1"/>
    <property type="molecule type" value="Genomic_DNA"/>
</dbReference>
<comment type="caution">
    <text evidence="3">The sequence shown here is derived from an EMBL/GenBank/DDBJ whole genome shotgun (WGS) entry which is preliminary data.</text>
</comment>
<feature type="transmembrane region" description="Helical" evidence="2">
    <location>
        <begin position="578"/>
        <end position="595"/>
    </location>
</feature>
<evidence type="ECO:0008006" key="5">
    <source>
        <dbReference type="Google" id="ProtNLM"/>
    </source>
</evidence>
<dbReference type="SUPFAM" id="SSF141571">
    <property type="entry name" value="Pentapeptide repeat-like"/>
    <property type="match status" value="5"/>
</dbReference>
<feature type="transmembrane region" description="Helical" evidence="2">
    <location>
        <begin position="615"/>
        <end position="638"/>
    </location>
</feature>
<feature type="transmembrane region" description="Helical" evidence="2">
    <location>
        <begin position="1025"/>
        <end position="1048"/>
    </location>
</feature>
<feature type="transmembrane region" description="Helical" evidence="2">
    <location>
        <begin position="138"/>
        <end position="156"/>
    </location>
</feature>
<dbReference type="InterPro" id="IPR001646">
    <property type="entry name" value="5peptide_repeat"/>
</dbReference>
<dbReference type="Proteomes" id="UP000320293">
    <property type="component" value="Unassembled WGS sequence"/>
</dbReference>
<dbReference type="InterPro" id="IPR051082">
    <property type="entry name" value="Pentapeptide-BTB/POZ_domain"/>
</dbReference>
<evidence type="ECO:0000256" key="1">
    <source>
        <dbReference type="SAM" id="Coils"/>
    </source>
</evidence>
<feature type="transmembrane region" description="Helical" evidence="2">
    <location>
        <begin position="204"/>
        <end position="225"/>
    </location>
</feature>
<gene>
    <name evidence="3" type="ORF">EWV91_01885</name>
</gene>
<keyword evidence="1" id="KW-0175">Coiled coil</keyword>
<feature type="coiled-coil region" evidence="1">
    <location>
        <begin position="1672"/>
        <end position="1699"/>
    </location>
</feature>
<feature type="transmembrane region" description="Helical" evidence="2">
    <location>
        <begin position="1367"/>
        <end position="1385"/>
    </location>
</feature>
<feature type="transmembrane region" description="Helical" evidence="2">
    <location>
        <begin position="992"/>
        <end position="1013"/>
    </location>
</feature>
<sequence>MTIDLNAITRTRIPAKKIINQYKEGRRDFRNLDLRNYSFKKQDLRDADFSGSDIRGCSFEGATLENTNFSSVITGFSQFYWFNLFVSAVFGFLIWNYCLTFTAKYIEMITNPFKVAVEGILGIYVAEIFTIIAQAPLFLTVIIIILLIIAVPSFICDKKYLTNYVSSSTNSSLISGLFPSLLLSIIFIVTSILIEDLLHLRFDLIRFIALLFILAIDSIVLYRVLRTLFVNKTDGTTFKNTNLNRAKFDQSSLKNCSFEGSSLHHASFSHAVLRKCSFTDANISYINWRYSQFILPNYFTSHCNLLEKKIRTLCTTGNGNRGDYQNADLKQVDLSGIDLTGADLSGADLSNANLQNALLEGANLSNCKAGGTDFTGAIINNSTNFENFQINESTKFSDGFPQSILNEFITFEEKSDELNFAYHNLQNLSFKDQNLTGANFTGADICGCSFEGSILENANFSLVKSGRSNQQFFYAILCIVALIISIGNIYLFGTEYVNLHLGEYLKQHTGMMRVTLLGISYLLIVTIVIISAFFMNFMNLVVFFLVMETMVIDKRIDSIKKSSNLHIQSIAREYNKDAIGSLIPFWLVLMTLTGIESMRRFASVSTNGVIININSIFFLVLLGSFIFFLYRVVILAFLSPLGYGGTSFNKANLNHAIFNQANLKGCNFTHANLDNCNFERAIFIRSRFENTNLAYTNWEAAKFRGRLNHFSGYMINDKVRRLVITRNGRDSNFQEAYFEQVDLRNVDLSGSNLNKANFQNALLEGANLANAQALGTDFTGIIIKDTNFENLRIDSKTKFPDDFAEDILDKCNIVGFRNFNFSQRNLQNLSFKDLDLTGSDFSGADIRGCSFEGATLENTNFSSVIAGRSRKQFLLLILSTVMNIILTGILELLAIDYVNSHFSVFLRQFTGMMAVPFLWLTHLVVGLIVVIVSSLMISVVTLSVFKTLDDLDLLKQNQSKRLQISNQNHFEYIRSAQFIDTSDDNYDNFADFFGVLFFSVLMTIAAIGSLSLLTKSYSYTTGNDITIIASSLLLICFLFCLLIVICAIGKITGTSFRHTNLNNSTFSQANLGSCCFFANANLDNCNFERANFTRVDFTNSSLVYANWKSVKFPSFLSEYYGYLKNDNVRQLVVTRNGRDKNYRGLELTQLDLQGVDLSGADLRNADLSGSNLRNAKLNRTNLQNTKVLGTDFSEAVISNCNLENLLFDDDTKFPANVIIPHDNQTDNSVNLSNQVLDFSNRTLRNISYVGQNLEGANFSNSVIINCNFKEANLRKSNFVNARIVGKHFYSFLSIVSWLIGVSAGLLIYINKLFIALIVLMLFSYIITWYRKISRKGLANIQLMGFLYTFITNRVFVIISNFGKTNIFSHSGSLLLILICVWLLFFDNRDNQEWMGSDSFDKSNLDGANFSGSTLDKCDLRNAIIDHIDWSYTKFINCIFPANLDKKEIQELCTTRDGREKEFAFIDLKNFNLSHIDFTATNFSGSDLTNAHLKYACLEQANLSNVNAIGSDFTGATFTGACIENWTVGANTNFNNIKCEYIYLEQGQKERKPASGSFQEGDFEKIIIQYQKSLDILFRNGDDPEAFKLALPLMLELRKEDGYYFKSIENIGDGDILLRLAHNNPNPNKALAYSLFTKLTETITSIPQSARQTYQSLVSELAKILPKDAKQNYEVIETELIRLRNQLEITQTQVLQLTQEVQIQKETKQSQRSQSENDKIRRSFSLVSIAVENMFSKINKAESSGGDAIVGGIDNKNLVVGKNQTGVSGRDISNSTINQLQASSNPNAKKLAELLKQLQSTIEQSALNSDDKESAQEHISNIAQFANNQQSTELKKPAKNSLDALETVLRRVSGLFQLVKPIIDSVRTILL</sequence>
<feature type="transmembrane region" description="Helical" evidence="2">
    <location>
        <begin position="1288"/>
        <end position="1307"/>
    </location>
</feature>
<evidence type="ECO:0000313" key="4">
    <source>
        <dbReference type="Proteomes" id="UP000320293"/>
    </source>
</evidence>
<evidence type="ECO:0000256" key="2">
    <source>
        <dbReference type="SAM" id="Phobius"/>
    </source>
</evidence>
<feature type="transmembrane region" description="Helical" evidence="2">
    <location>
        <begin position="873"/>
        <end position="897"/>
    </location>
</feature>
<feature type="transmembrane region" description="Helical" evidence="2">
    <location>
        <begin position="472"/>
        <end position="493"/>
    </location>
</feature>
<feature type="transmembrane region" description="Helical" evidence="2">
    <location>
        <begin position="1342"/>
        <end position="1361"/>
    </location>
</feature>
<dbReference type="PANTHER" id="PTHR14136">
    <property type="entry name" value="BTB_POZ DOMAIN-CONTAINING PROTEIN KCTD9"/>
    <property type="match status" value="1"/>
</dbReference>
<organism evidence="3 4">
    <name type="scientific">Microcystis aeruginosa Ma_QC_Ca_00000000_S207</name>
    <dbReference type="NCBI Taxonomy" id="2486251"/>
    <lineage>
        <taxon>Bacteria</taxon>
        <taxon>Bacillati</taxon>
        <taxon>Cyanobacteriota</taxon>
        <taxon>Cyanophyceae</taxon>
        <taxon>Oscillatoriophycideae</taxon>
        <taxon>Chroococcales</taxon>
        <taxon>Microcystaceae</taxon>
        <taxon>Microcystis</taxon>
    </lineage>
</organism>
<dbReference type="PANTHER" id="PTHR14136:SF17">
    <property type="entry name" value="BTB_POZ DOMAIN-CONTAINING PROTEIN KCTD9"/>
    <property type="match status" value="1"/>
</dbReference>
<reference evidence="3 4" key="1">
    <citation type="submission" date="2019-01" db="EMBL/GenBank/DDBJ databases">
        <title>Coherence of Microcystis species and biogeography revealed through population genomics.</title>
        <authorList>
            <person name="Perez-Carrascal O.M."/>
            <person name="Terrat Y."/>
            <person name="Giani A."/>
            <person name="Fortin N."/>
            <person name="Tromas N."/>
            <person name="Shapiro B.J."/>
        </authorList>
    </citation>
    <scope>NUCLEOTIDE SEQUENCE [LARGE SCALE GENOMIC DNA]</scope>
    <source>
        <strain evidence="3">Ma_QC_Ca_00000000_S207</strain>
    </source>
</reference>
<keyword evidence="2" id="KW-0812">Transmembrane</keyword>
<feature type="transmembrane region" description="Helical" evidence="2">
    <location>
        <begin position="1313"/>
        <end position="1330"/>
    </location>
</feature>
<name>A0A552G350_MICAE</name>
<keyword evidence="2" id="KW-0472">Membrane</keyword>
<feature type="transmembrane region" description="Helical" evidence="2">
    <location>
        <begin position="917"/>
        <end position="945"/>
    </location>
</feature>
<dbReference type="Pfam" id="PF00805">
    <property type="entry name" value="Pentapeptide"/>
    <property type="match status" value="13"/>
</dbReference>